<dbReference type="InterPro" id="IPR015293">
    <property type="entry name" value="BE_C"/>
</dbReference>
<feature type="binding site" evidence="4">
    <location>
        <position position="242"/>
    </location>
    <ligand>
        <name>substrate</name>
    </ligand>
</feature>
<feature type="binding site" evidence="4">
    <location>
        <position position="466"/>
    </location>
    <ligand>
        <name>substrate</name>
    </ligand>
</feature>
<evidence type="ECO:0000259" key="7">
    <source>
        <dbReference type="Pfam" id="PF09210"/>
    </source>
</evidence>
<keyword evidence="2 5" id="KW-0119">Carbohydrate metabolism</keyword>
<dbReference type="Gene3D" id="3.20.110.10">
    <property type="entry name" value="Glycoside hydrolase 38, N terminal domain"/>
    <property type="match status" value="1"/>
</dbReference>
<dbReference type="GO" id="GO:0016787">
    <property type="term" value="F:hydrolase activity"/>
    <property type="evidence" value="ECO:0007669"/>
    <property type="project" value="UniProtKB-KW"/>
</dbReference>
<comment type="similarity">
    <text evidence="1 5">Belongs to the glycosyl hydrolase 57 family.</text>
</comment>
<evidence type="ECO:0000256" key="2">
    <source>
        <dbReference type="ARBA" id="ARBA00023277"/>
    </source>
</evidence>
<dbReference type="Pfam" id="PF09210">
    <property type="entry name" value="BE_C"/>
    <property type="match status" value="1"/>
</dbReference>
<dbReference type="PANTHER" id="PTHR41695">
    <property type="entry name" value="1,4-ALPHA-GLUCAN BRANCHING ENZYME RV3031-RELATED"/>
    <property type="match status" value="1"/>
</dbReference>
<keyword evidence="8" id="KW-0378">Hydrolase</keyword>
<evidence type="ECO:0000256" key="1">
    <source>
        <dbReference type="ARBA" id="ARBA00006821"/>
    </source>
</evidence>
<dbReference type="GO" id="GO:0003844">
    <property type="term" value="F:1,4-alpha-glucan branching enzyme activity"/>
    <property type="evidence" value="ECO:0007669"/>
    <property type="project" value="InterPro"/>
</dbReference>
<dbReference type="GO" id="GO:0005576">
    <property type="term" value="C:extracellular region"/>
    <property type="evidence" value="ECO:0007669"/>
    <property type="project" value="TreeGrafter"/>
</dbReference>
<feature type="active site" description="Proton donor" evidence="3">
    <location>
        <position position="352"/>
    </location>
</feature>
<dbReference type="Pfam" id="PF03065">
    <property type="entry name" value="Glyco_hydro_57"/>
    <property type="match status" value="1"/>
</dbReference>
<gene>
    <name evidence="8" type="ORF">A3G33_06680</name>
</gene>
<dbReference type="Gene3D" id="1.20.1430.10">
    <property type="entry name" value="Families 57/38 glycoside transferase, middle domain"/>
    <property type="match status" value="1"/>
</dbReference>
<evidence type="ECO:0000256" key="5">
    <source>
        <dbReference type="RuleBase" id="RU361196"/>
    </source>
</evidence>
<dbReference type="Proteomes" id="UP000178187">
    <property type="component" value="Unassembled WGS sequence"/>
</dbReference>
<proteinExistence type="inferred from homology"/>
<dbReference type="AlphaFoldDB" id="A0A1G1L2M4"/>
<dbReference type="GO" id="GO:0030979">
    <property type="term" value="P:alpha-glucan biosynthetic process"/>
    <property type="evidence" value="ECO:0007669"/>
    <property type="project" value="InterPro"/>
</dbReference>
<evidence type="ECO:0000256" key="3">
    <source>
        <dbReference type="PIRSR" id="PIRSR640042-1"/>
    </source>
</evidence>
<accession>A0A1G1L2M4</accession>
<evidence type="ECO:0000259" key="6">
    <source>
        <dbReference type="Pfam" id="PF03065"/>
    </source>
</evidence>
<dbReference type="InterPro" id="IPR028995">
    <property type="entry name" value="Glyco_hydro_57/38_cen_sf"/>
</dbReference>
<dbReference type="InterPro" id="IPR040042">
    <property type="entry name" value="Branching_enz_MT3115-like"/>
</dbReference>
<dbReference type="EMBL" id="MHFR01000008">
    <property type="protein sequence ID" value="OGW99396.1"/>
    <property type="molecule type" value="Genomic_DNA"/>
</dbReference>
<dbReference type="InterPro" id="IPR027291">
    <property type="entry name" value="Glyco_hydro_38_N_sf"/>
</dbReference>
<reference evidence="8 9" key="1">
    <citation type="journal article" date="2016" name="Nat. Commun.">
        <title>Thousands of microbial genomes shed light on interconnected biogeochemical processes in an aquifer system.</title>
        <authorList>
            <person name="Anantharaman K."/>
            <person name="Brown C.T."/>
            <person name="Hug L.A."/>
            <person name="Sharon I."/>
            <person name="Castelle C.J."/>
            <person name="Probst A.J."/>
            <person name="Thomas B.C."/>
            <person name="Singh A."/>
            <person name="Wilkins M.J."/>
            <person name="Karaoz U."/>
            <person name="Brodie E.L."/>
            <person name="Williams K.H."/>
            <person name="Hubbard S.S."/>
            <person name="Banfield J.F."/>
        </authorList>
    </citation>
    <scope>NUCLEOTIDE SEQUENCE [LARGE SCALE GENOMIC DNA]</scope>
</reference>
<sequence length="529" mass="61564">MKKGYLLLLLHAHLPFVRHPEYQNFMEEDWLFEAITETYIPLIRMMERFEHDRLNYSLTMTISPPLAAMLVDPLLQERYIKRLNGLIELSGKEVVRTKGQPDFRALAEMYHESYKQSLNLYKNQYRCNLIQAFRKFQDQGRLDIITCGATHGFLPNMETVPASARAQIAIACDQYERLFGRPPSGIWLPECGFQPGIDRLLNENGIKYFFLDAHGILHGTPRPKYGVYAPVYCPSGVAAFGRDLDSSKQVWSAEEGYPGDYDYREFYRDVGFDLPLDIVKPYLHGEGIRANLGIKYYRITGKGDHKEIYAPKQAMTKAKNHAHHFVKYRERHAERLYDCLGGRVPVIVSPYDAELFGHWWYEGPKFLEYVIRTVAEESDVLQLTTAKEYLKAHRTNQLVTPSFSSWGYMGYSEVWLDGSNDWVYRHVHQASARMTELAERFSHASGMIDRILRQAARELLLAESSDWAFIMKMGTTVDYAKKRVIEHIQNFTRIYEGIQNNSLDLEWLLKIENKNNLFSDVDWRVYAEK</sequence>
<dbReference type="InterPro" id="IPR011330">
    <property type="entry name" value="Glyco_hydro/deAcase_b/a-brl"/>
</dbReference>
<dbReference type="SUPFAM" id="SSF88688">
    <property type="entry name" value="Families 57/38 glycoside transferase middle domain"/>
    <property type="match status" value="1"/>
</dbReference>
<evidence type="ECO:0000313" key="9">
    <source>
        <dbReference type="Proteomes" id="UP000178187"/>
    </source>
</evidence>
<dbReference type="PANTHER" id="PTHR41695:SF1">
    <property type="entry name" value="1,4-ALPHA-GLUCAN BRANCHING ENZYME TK1436"/>
    <property type="match status" value="1"/>
</dbReference>
<feature type="binding site" evidence="4">
    <location>
        <position position="259"/>
    </location>
    <ligand>
        <name>substrate</name>
    </ligand>
</feature>
<comment type="caution">
    <text evidence="8">The sequence shown here is derived from an EMBL/GenBank/DDBJ whole genome shotgun (WGS) entry which is preliminary data.</text>
</comment>
<evidence type="ECO:0000313" key="8">
    <source>
        <dbReference type="EMBL" id="OGW99396.1"/>
    </source>
</evidence>
<protein>
    <submittedName>
        <fullName evidence="8">Glycoside hydrolase</fullName>
    </submittedName>
</protein>
<feature type="domain" description="Glycoside hydrolase family 57 N-terminal" evidence="6">
    <location>
        <begin position="8"/>
        <end position="399"/>
    </location>
</feature>
<organism evidence="8 9">
    <name type="scientific">Candidatus Danuiimicrobium aquiferis</name>
    <dbReference type="NCBI Taxonomy" id="1801832"/>
    <lineage>
        <taxon>Bacteria</taxon>
        <taxon>Pseudomonadati</taxon>
        <taxon>Candidatus Omnitrophota</taxon>
        <taxon>Candidatus Danuiimicrobium</taxon>
    </lineage>
</organism>
<evidence type="ECO:0000256" key="4">
    <source>
        <dbReference type="PIRSR" id="PIRSR640042-2"/>
    </source>
</evidence>
<dbReference type="InterPro" id="IPR004300">
    <property type="entry name" value="Glyco_hydro_57_N"/>
</dbReference>
<feature type="domain" description="1,4-alpha-glucan branching enzyme C-terminal" evidence="7">
    <location>
        <begin position="426"/>
        <end position="526"/>
    </location>
</feature>
<dbReference type="InterPro" id="IPR037090">
    <property type="entry name" value="57_glycoside_trans_central"/>
</dbReference>
<feature type="binding site" evidence="4">
    <location>
        <position position="406"/>
    </location>
    <ligand>
        <name>substrate</name>
    </ligand>
</feature>
<dbReference type="SUPFAM" id="SSF88713">
    <property type="entry name" value="Glycoside hydrolase/deacetylase"/>
    <property type="match status" value="1"/>
</dbReference>
<dbReference type="CDD" id="cd10792">
    <property type="entry name" value="GH57N_AmyC_like"/>
    <property type="match status" value="1"/>
</dbReference>
<feature type="active site" description="Nucleophile" evidence="3">
    <location>
        <position position="190"/>
    </location>
</feature>
<name>A0A1G1L2M4_9BACT</name>